<reference evidence="1 2" key="1">
    <citation type="journal article" date="2019" name="Int. J. Syst. Evol. Microbiol.">
        <title>The Global Catalogue of Microorganisms (GCM) 10K type strain sequencing project: providing services to taxonomists for standard genome sequencing and annotation.</title>
        <authorList>
            <consortium name="The Broad Institute Genomics Platform"/>
            <consortium name="The Broad Institute Genome Sequencing Center for Infectious Disease"/>
            <person name="Wu L."/>
            <person name="Ma J."/>
        </authorList>
    </citation>
    <scope>NUCLEOTIDE SEQUENCE [LARGE SCALE GENOMIC DNA]</scope>
    <source>
        <strain evidence="1 2">JCM 11117</strain>
    </source>
</reference>
<dbReference type="EMBL" id="BAAAHP010000377">
    <property type="protein sequence ID" value="GAA0911087.1"/>
    <property type="molecule type" value="Genomic_DNA"/>
</dbReference>
<evidence type="ECO:0000313" key="1">
    <source>
        <dbReference type="EMBL" id="GAA0911087.1"/>
    </source>
</evidence>
<sequence length="82" mass="9033">MRVRAKLPIIYCPDCRTQLVNHLYVDLHTDTLLCLFCARNRPTGTVAPLNASEGEFVTGERAPLNPADAITLLRRLGAAVVE</sequence>
<comment type="caution">
    <text evidence="1">The sequence shown here is derived from an EMBL/GenBank/DDBJ whole genome shotgun (WGS) entry which is preliminary data.</text>
</comment>
<organism evidence="1 2">
    <name type="scientific">Pseudonocardia zijingensis</name>
    <dbReference type="NCBI Taxonomy" id="153376"/>
    <lineage>
        <taxon>Bacteria</taxon>
        <taxon>Bacillati</taxon>
        <taxon>Actinomycetota</taxon>
        <taxon>Actinomycetes</taxon>
        <taxon>Pseudonocardiales</taxon>
        <taxon>Pseudonocardiaceae</taxon>
        <taxon>Pseudonocardia</taxon>
    </lineage>
</organism>
<keyword evidence="2" id="KW-1185">Reference proteome</keyword>
<name>A0ABN1NLR4_9PSEU</name>
<gene>
    <name evidence="1" type="ORF">GCM10009559_82030</name>
</gene>
<dbReference type="Proteomes" id="UP001499967">
    <property type="component" value="Unassembled WGS sequence"/>
</dbReference>
<evidence type="ECO:0000313" key="2">
    <source>
        <dbReference type="Proteomes" id="UP001499967"/>
    </source>
</evidence>
<accession>A0ABN1NLR4</accession>
<protein>
    <submittedName>
        <fullName evidence="1">Uncharacterized protein</fullName>
    </submittedName>
</protein>
<proteinExistence type="predicted"/>